<dbReference type="PROSITE" id="PS00170">
    <property type="entry name" value="CSA_PPIASE_1"/>
    <property type="match status" value="1"/>
</dbReference>
<dbReference type="SUPFAM" id="SSF54534">
    <property type="entry name" value="FKBP-like"/>
    <property type="match status" value="1"/>
</dbReference>
<dbReference type="Gene3D" id="2.40.100.10">
    <property type="entry name" value="Cyclophilin-like"/>
    <property type="match status" value="1"/>
</dbReference>
<proteinExistence type="inferred from homology"/>
<evidence type="ECO:0000313" key="9">
    <source>
        <dbReference type="EMBL" id="MFD2908086.1"/>
    </source>
</evidence>
<dbReference type="Proteomes" id="UP001597549">
    <property type="component" value="Unassembled WGS sequence"/>
</dbReference>
<dbReference type="SUPFAM" id="SSF50891">
    <property type="entry name" value="Cyclophilin-like"/>
    <property type="match status" value="1"/>
</dbReference>
<evidence type="ECO:0000259" key="7">
    <source>
        <dbReference type="PROSITE" id="PS50059"/>
    </source>
</evidence>
<evidence type="ECO:0000256" key="3">
    <source>
        <dbReference type="ARBA" id="ARBA00013194"/>
    </source>
</evidence>
<organism evidence="9 10">
    <name type="scientific">Flavobacterium ardleyense</name>
    <dbReference type="NCBI Taxonomy" id="2038737"/>
    <lineage>
        <taxon>Bacteria</taxon>
        <taxon>Pseudomonadati</taxon>
        <taxon>Bacteroidota</taxon>
        <taxon>Flavobacteriia</taxon>
        <taxon>Flavobacteriales</taxon>
        <taxon>Flavobacteriaceae</taxon>
        <taxon>Flavobacterium</taxon>
    </lineage>
</organism>
<dbReference type="InterPro" id="IPR029000">
    <property type="entry name" value="Cyclophilin-like_dom_sf"/>
</dbReference>
<comment type="caution">
    <text evidence="9">The sequence shown here is derived from an EMBL/GenBank/DDBJ whole genome shotgun (WGS) entry which is preliminary data.</text>
</comment>
<dbReference type="RefSeq" id="WP_379805190.1">
    <property type="nucleotide sequence ID" value="NZ_JBHUOL010000010.1"/>
</dbReference>
<evidence type="ECO:0000256" key="5">
    <source>
        <dbReference type="ARBA" id="ARBA00023235"/>
    </source>
</evidence>
<comment type="catalytic activity">
    <reaction evidence="1 6">
        <text>[protein]-peptidylproline (omega=180) = [protein]-peptidylproline (omega=0)</text>
        <dbReference type="Rhea" id="RHEA:16237"/>
        <dbReference type="Rhea" id="RHEA-COMP:10747"/>
        <dbReference type="Rhea" id="RHEA-COMP:10748"/>
        <dbReference type="ChEBI" id="CHEBI:83833"/>
        <dbReference type="ChEBI" id="CHEBI:83834"/>
        <dbReference type="EC" id="5.2.1.8"/>
    </reaction>
</comment>
<dbReference type="EC" id="5.2.1.8" evidence="3 6"/>
<keyword evidence="4 6" id="KW-0697">Rotamase</keyword>
<name>A0ABW5Z728_9FLAO</name>
<evidence type="ECO:0000256" key="6">
    <source>
        <dbReference type="PROSITE-ProRule" id="PRU00277"/>
    </source>
</evidence>
<dbReference type="GO" id="GO:0016853">
    <property type="term" value="F:isomerase activity"/>
    <property type="evidence" value="ECO:0007669"/>
    <property type="project" value="UniProtKB-KW"/>
</dbReference>
<dbReference type="Gene3D" id="3.10.50.40">
    <property type="match status" value="1"/>
</dbReference>
<dbReference type="PRINTS" id="PR00153">
    <property type="entry name" value="CSAPPISMRASE"/>
</dbReference>
<gene>
    <name evidence="9" type="ORF">ACFSX9_04985</name>
</gene>
<protein>
    <recommendedName>
        <fullName evidence="3 6">peptidylprolyl isomerase</fullName>
        <ecNumber evidence="3 6">5.2.1.8</ecNumber>
    </recommendedName>
</protein>
<feature type="domain" description="PPIase cyclophilin-type" evidence="8">
    <location>
        <begin position="38"/>
        <end position="170"/>
    </location>
</feature>
<dbReference type="PROSITE" id="PS50059">
    <property type="entry name" value="FKBP_PPIASE"/>
    <property type="match status" value="1"/>
</dbReference>
<dbReference type="InterPro" id="IPR002130">
    <property type="entry name" value="Cyclophilin-type_PPIase_dom"/>
</dbReference>
<keyword evidence="10" id="KW-1185">Reference proteome</keyword>
<dbReference type="InterPro" id="IPR044666">
    <property type="entry name" value="Cyclophilin_A-like"/>
</dbReference>
<evidence type="ECO:0000256" key="2">
    <source>
        <dbReference type="ARBA" id="ARBA00007365"/>
    </source>
</evidence>
<feature type="domain" description="PPIase FKBP-type" evidence="7">
    <location>
        <begin position="254"/>
        <end position="359"/>
    </location>
</feature>
<evidence type="ECO:0000313" key="10">
    <source>
        <dbReference type="Proteomes" id="UP001597549"/>
    </source>
</evidence>
<reference evidence="10" key="1">
    <citation type="journal article" date="2019" name="Int. J. Syst. Evol. Microbiol.">
        <title>The Global Catalogue of Microorganisms (GCM) 10K type strain sequencing project: providing services to taxonomists for standard genome sequencing and annotation.</title>
        <authorList>
            <consortium name="The Broad Institute Genomics Platform"/>
            <consortium name="The Broad Institute Genome Sequencing Center for Infectious Disease"/>
            <person name="Wu L."/>
            <person name="Ma J."/>
        </authorList>
    </citation>
    <scope>NUCLEOTIDE SEQUENCE [LARGE SCALE GENOMIC DNA]</scope>
    <source>
        <strain evidence="10">KCTC 52644</strain>
    </source>
</reference>
<dbReference type="InterPro" id="IPR001179">
    <property type="entry name" value="PPIase_FKBP_dom"/>
</dbReference>
<dbReference type="InterPro" id="IPR046357">
    <property type="entry name" value="PPIase_dom_sf"/>
</dbReference>
<dbReference type="CDD" id="cd00317">
    <property type="entry name" value="cyclophilin"/>
    <property type="match status" value="1"/>
</dbReference>
<evidence type="ECO:0000256" key="1">
    <source>
        <dbReference type="ARBA" id="ARBA00000971"/>
    </source>
</evidence>
<comment type="similarity">
    <text evidence="2">Belongs to the cyclophilin-type PPIase family.</text>
</comment>
<dbReference type="Pfam" id="PF00160">
    <property type="entry name" value="Pro_isomerase"/>
    <property type="match status" value="1"/>
</dbReference>
<dbReference type="EMBL" id="JBHUOL010000010">
    <property type="protein sequence ID" value="MFD2908086.1"/>
    <property type="molecule type" value="Genomic_DNA"/>
</dbReference>
<dbReference type="Pfam" id="PF00254">
    <property type="entry name" value="FKBP_C"/>
    <property type="match status" value="1"/>
</dbReference>
<dbReference type="PROSITE" id="PS51257">
    <property type="entry name" value="PROKAR_LIPOPROTEIN"/>
    <property type="match status" value="1"/>
</dbReference>
<sequence length="361" mass="39985">MRPISILLVSLLALFTSCTKSYDQLKEGIYAEIETSKGNMIVQLEYKKVPNTVANFITLAEGKNQFVSDEFKEKPFYDGLKFHRVIPEFMIQGGDPNGDGSGGPGYKFKDEFHPDLKHSKAGILSMANAGPGTNGSQFFITHKDTPWLDNMHTVFGEVVEGLEVINLIEANDIIDKVTIIRIGTDAKKFDAIKIFKNYYSKVEKEQKEEEEQGRILLENKVKEINALKENGTKAASGLIYEITDKGSDKKPDANSSVLINYSGFLENGMQFDTTIEESAKQYGSYNGNKAAQNGYSPYPAKMNDLQFIPGFIEGIKMLNYGGKAKLYIPANLAYGEQGAGGVIPPNANIIFEIEILENPTK</sequence>
<dbReference type="PANTHER" id="PTHR45625:SF4">
    <property type="entry name" value="PEPTIDYLPROLYL ISOMERASE DOMAIN AND WD REPEAT-CONTAINING PROTEIN 1"/>
    <property type="match status" value="1"/>
</dbReference>
<dbReference type="PROSITE" id="PS50072">
    <property type="entry name" value="CSA_PPIASE_2"/>
    <property type="match status" value="1"/>
</dbReference>
<accession>A0ABW5Z728</accession>
<evidence type="ECO:0000256" key="4">
    <source>
        <dbReference type="ARBA" id="ARBA00023110"/>
    </source>
</evidence>
<keyword evidence="5 6" id="KW-0413">Isomerase</keyword>
<dbReference type="InterPro" id="IPR020892">
    <property type="entry name" value="Cyclophilin-type_PPIase_CS"/>
</dbReference>
<dbReference type="PANTHER" id="PTHR45625">
    <property type="entry name" value="PEPTIDYL-PROLYL CIS-TRANS ISOMERASE-RELATED"/>
    <property type="match status" value="1"/>
</dbReference>
<evidence type="ECO:0000259" key="8">
    <source>
        <dbReference type="PROSITE" id="PS50072"/>
    </source>
</evidence>